<keyword evidence="1" id="KW-1133">Transmembrane helix</keyword>
<dbReference type="eggNOG" id="COG2302">
    <property type="taxonomic scope" value="Bacteria"/>
</dbReference>
<dbReference type="HOGENOM" id="CLU_1748507_0_0_14"/>
<proteinExistence type="predicted"/>
<evidence type="ECO:0000313" key="3">
    <source>
        <dbReference type="Proteomes" id="UP000019260"/>
    </source>
</evidence>
<reference evidence="2 3" key="1">
    <citation type="submission" date="2013-09" db="EMBL/GenBank/DDBJ databases">
        <title>Complete genome sequence of Spiroplasma mirum suckling mouse cataract agent.</title>
        <authorList>
            <person name="Landry C.A."/>
            <person name="Bastian F.O."/>
            <person name="Thune R.L."/>
        </authorList>
    </citation>
    <scope>NUCLEOTIDE SEQUENCE [LARGE SCALE GENOMIC DNA]</scope>
    <source>
        <strain evidence="2 3">SMCA</strain>
    </source>
</reference>
<dbReference type="RefSeq" id="WP_236681346.1">
    <property type="nucleotide sequence ID" value="NZ_CP002082.1"/>
</dbReference>
<evidence type="ECO:0000313" key="2">
    <source>
        <dbReference type="EMBL" id="AHI58173.1"/>
    </source>
</evidence>
<name>W0GR76_9MOLU</name>
<accession>W0GR76</accession>
<evidence type="ECO:0000256" key="1">
    <source>
        <dbReference type="SAM" id="Phobius"/>
    </source>
</evidence>
<dbReference type="STRING" id="838561.P344_04235"/>
<gene>
    <name evidence="2" type="ORF">P344_04235</name>
</gene>
<sequence length="149" mass="17127">MNSFCLTITINTPTSNLVVLVSKQNPSALLQHNEVLGYLLNELRLELSVFGDLYVTYEMIALSCLTKVTNVLTIQPLVINNQVVTFQPTTDQITINYQFDEFSKNVKSLRLALMRLLVLFVIFRGIMSKPWSKKIMFLLIFPRSTPRHF</sequence>
<dbReference type="Gene3D" id="3.30.70.330">
    <property type="match status" value="1"/>
</dbReference>
<feature type="transmembrane region" description="Helical" evidence="1">
    <location>
        <begin position="109"/>
        <end position="127"/>
    </location>
</feature>
<dbReference type="Proteomes" id="UP000019260">
    <property type="component" value="Chromosome"/>
</dbReference>
<dbReference type="PATRIC" id="fig|838561.3.peg.805"/>
<keyword evidence="3" id="KW-1185">Reference proteome</keyword>
<dbReference type="KEGG" id="smia:P344_04235"/>
<dbReference type="InterPro" id="IPR012677">
    <property type="entry name" value="Nucleotide-bd_a/b_plait_sf"/>
</dbReference>
<protein>
    <submittedName>
        <fullName evidence="2">Uncharacterized protein</fullName>
    </submittedName>
</protein>
<dbReference type="EMBL" id="CP006720">
    <property type="protein sequence ID" value="AHI58173.1"/>
    <property type="molecule type" value="Genomic_DNA"/>
</dbReference>
<organism evidence="2 3">
    <name type="scientific">Spiroplasma mirum ATCC 29335</name>
    <dbReference type="NCBI Taxonomy" id="838561"/>
    <lineage>
        <taxon>Bacteria</taxon>
        <taxon>Bacillati</taxon>
        <taxon>Mycoplasmatota</taxon>
        <taxon>Mollicutes</taxon>
        <taxon>Entomoplasmatales</taxon>
        <taxon>Spiroplasmataceae</taxon>
        <taxon>Spiroplasma</taxon>
    </lineage>
</organism>
<dbReference type="KEGG" id="smir:SMM_0706"/>
<keyword evidence="1" id="KW-0472">Membrane</keyword>
<dbReference type="AlphaFoldDB" id="W0GR76"/>
<keyword evidence="1" id="KW-0812">Transmembrane</keyword>